<gene>
    <name evidence="2" type="ORF">AB840_07325</name>
</gene>
<dbReference type="GO" id="GO:0016747">
    <property type="term" value="F:acyltransferase activity, transferring groups other than amino-acyl groups"/>
    <property type="evidence" value="ECO:0007669"/>
    <property type="project" value="InterPro"/>
</dbReference>
<dbReference type="PIRSF" id="PIRSF036593">
    <property type="entry name" value="GrdD"/>
    <property type="match status" value="1"/>
</dbReference>
<dbReference type="Pfam" id="PF02504">
    <property type="entry name" value="FA_synthesis"/>
    <property type="match status" value="1"/>
</dbReference>
<dbReference type="NCBIfam" id="NF040747">
    <property type="entry name" value="reduct_C_alpha"/>
    <property type="match status" value="1"/>
</dbReference>
<dbReference type="OrthoDB" id="9769886at2"/>
<dbReference type="STRING" id="39029.BSR42_08400"/>
<feature type="active site" evidence="1">
    <location>
        <position position="356"/>
    </location>
</feature>
<dbReference type="SUPFAM" id="SSF53659">
    <property type="entry name" value="Isocitrate/Isopropylmalate dehydrogenase-like"/>
    <property type="match status" value="1"/>
</dbReference>
<comment type="caution">
    <text evidence="2">The sequence shown here is derived from an EMBL/GenBank/DDBJ whole genome shotgun (WGS) entry which is preliminary data.</text>
</comment>
<dbReference type="AlphaFoldDB" id="A0A0J6WVL9"/>
<evidence type="ECO:0000313" key="2">
    <source>
        <dbReference type="EMBL" id="KMO86609.1"/>
    </source>
</evidence>
<evidence type="ECO:0000256" key="1">
    <source>
        <dbReference type="PIRSR" id="PIRSR036593-50"/>
    </source>
</evidence>
<dbReference type="InterPro" id="IPR003664">
    <property type="entry name" value="FA_synthesis"/>
</dbReference>
<dbReference type="InParanoid" id="A0A0J6WVL9"/>
<dbReference type="GO" id="GO:0006633">
    <property type="term" value="P:fatty acid biosynthetic process"/>
    <property type="evidence" value="ECO:0007669"/>
    <property type="project" value="InterPro"/>
</dbReference>
<dbReference type="PATRIC" id="fig|1122219.3.peg.989"/>
<keyword evidence="3" id="KW-1185">Reference proteome</keyword>
<organism evidence="2 3">
    <name type="scientific">Megasphaera cerevisiae DSM 20462</name>
    <dbReference type="NCBI Taxonomy" id="1122219"/>
    <lineage>
        <taxon>Bacteria</taxon>
        <taxon>Bacillati</taxon>
        <taxon>Bacillota</taxon>
        <taxon>Negativicutes</taxon>
        <taxon>Veillonellales</taxon>
        <taxon>Veillonellaceae</taxon>
        <taxon>Megasphaera</taxon>
    </lineage>
</organism>
<sequence>MVTKTEEFIAKTFMAMADGLAMGTIGPRPKIALTGMGSELGENNVLAGALLAAQKGVDVSYIGTQEHDGLRTVFAADAQEGHRKMEAMLEAHEVDGAVTMHFPFPIGISTIARVVTPARGRQMFIAAATGTAGTDRVESMIRNALYGVITAKACGIFRPSVGILNIDGARQAERALRELAANGYDLRFAESSRADGGSVMRGNDVLQGTPDVLVTDSLTGNVLTKMLASYTTGGIFEAMGFGYGPGIGEGYDKLILIVSRVSGAPVIAQAIAYAAELIRGQVFQVGAREFAAARKAGLAAVIEKYKTVVRGSDGETAAPPKEVVTAQLVGIEIMDLEAAVKLLWKQGMYAESGMGCTGPVIRIAENNAAAARMILQQKGYLA</sequence>
<proteinExistence type="predicted"/>
<accession>A0A0J6WVL9</accession>
<dbReference type="EMBL" id="LEKT01000019">
    <property type="protein sequence ID" value="KMO86609.1"/>
    <property type="molecule type" value="Genomic_DNA"/>
</dbReference>
<dbReference type="Proteomes" id="UP000036503">
    <property type="component" value="Unassembled WGS sequence"/>
</dbReference>
<evidence type="ECO:0000313" key="3">
    <source>
        <dbReference type="Proteomes" id="UP000036503"/>
    </source>
</evidence>
<dbReference type="Gene3D" id="3.40.718.10">
    <property type="entry name" value="Isopropylmalate Dehydrogenase"/>
    <property type="match status" value="1"/>
</dbReference>
<dbReference type="RefSeq" id="WP_048514179.1">
    <property type="nucleotide sequence ID" value="NZ_FUXD01000011.1"/>
</dbReference>
<protein>
    <submittedName>
        <fullName evidence="2">Glycine reductase</fullName>
    </submittedName>
</protein>
<name>A0A0J6WVL9_9FIRM</name>
<reference evidence="2 3" key="1">
    <citation type="submission" date="2015-06" db="EMBL/GenBank/DDBJ databases">
        <title>Draft genome sequence of beer spoilage bacterium Megasphaera cerevisiae type strain 20462.</title>
        <authorList>
            <person name="Kutumbaka K."/>
            <person name="Pasmowitz J."/>
            <person name="Mategko J."/>
            <person name="Reyes D."/>
            <person name="Friedrich A."/>
            <person name="Han S."/>
            <person name="Martens-Habbena W."/>
            <person name="Neal-McKinney J."/>
            <person name="Janagama H.K."/>
            <person name="Nadala C."/>
            <person name="Samadpour M."/>
        </authorList>
    </citation>
    <scope>NUCLEOTIDE SEQUENCE [LARGE SCALE GENOMIC DNA]</scope>
    <source>
        <strain evidence="2 3">DSM 20462</strain>
    </source>
</reference>
<dbReference type="InterPro" id="IPR012116">
    <property type="entry name" value="Gly_reductase_pC_asu"/>
</dbReference>